<accession>A0ABP9EJK5</accession>
<evidence type="ECO:0000313" key="1">
    <source>
        <dbReference type="EMBL" id="GAA4880876.1"/>
    </source>
</evidence>
<protein>
    <submittedName>
        <fullName evidence="1">Uncharacterized protein</fullName>
    </submittedName>
</protein>
<proteinExistence type="predicted"/>
<organism evidence="1 2">
    <name type="scientific">Ferrimonas pelagia</name>
    <dbReference type="NCBI Taxonomy" id="1177826"/>
    <lineage>
        <taxon>Bacteria</taxon>
        <taxon>Pseudomonadati</taxon>
        <taxon>Pseudomonadota</taxon>
        <taxon>Gammaproteobacteria</taxon>
        <taxon>Alteromonadales</taxon>
        <taxon>Ferrimonadaceae</taxon>
        <taxon>Ferrimonas</taxon>
    </lineage>
</organism>
<dbReference type="Proteomes" id="UP001499988">
    <property type="component" value="Unassembled WGS sequence"/>
</dbReference>
<comment type="caution">
    <text evidence="1">The sequence shown here is derived from an EMBL/GenBank/DDBJ whole genome shotgun (WGS) entry which is preliminary data.</text>
</comment>
<reference evidence="2" key="1">
    <citation type="journal article" date="2019" name="Int. J. Syst. Evol. Microbiol.">
        <title>The Global Catalogue of Microorganisms (GCM) 10K type strain sequencing project: providing services to taxonomists for standard genome sequencing and annotation.</title>
        <authorList>
            <consortium name="The Broad Institute Genomics Platform"/>
            <consortium name="The Broad Institute Genome Sequencing Center for Infectious Disease"/>
            <person name="Wu L."/>
            <person name="Ma J."/>
        </authorList>
    </citation>
    <scope>NUCLEOTIDE SEQUENCE [LARGE SCALE GENOMIC DNA]</scope>
    <source>
        <strain evidence="2">JCM 18401</strain>
    </source>
</reference>
<dbReference type="EMBL" id="BAABJZ010000018">
    <property type="protein sequence ID" value="GAA4880876.1"/>
    <property type="molecule type" value="Genomic_DNA"/>
</dbReference>
<name>A0ABP9EJK5_9GAMM</name>
<sequence length="252" mass="28465">MPKMDVWVALVALMFCANVAGKPVLSHAYPKLYPQVSHQPLLDAAISDRSWVAPEVRQSGAVRRIMAMNLTDGKQRELDHIVSDPQLYHGLRAMAGEIACAYYRFAHRLARQERCDSAASIIAYDTETTPFYDANSQFYRQGLRVEYPQFARRGYSYLFIVPPGSEYEDTDPRYPLHTLGYLFDRERSRALVITATLKVYEANDGRPGPELGLTTQPILLYLTIPAQATISHSPSPKAAYELAYRQAQLLAY</sequence>
<gene>
    <name evidence="1" type="ORF">GCM10023333_13860</name>
</gene>
<dbReference type="RefSeq" id="WP_345334622.1">
    <property type="nucleotide sequence ID" value="NZ_BAABJZ010000018.1"/>
</dbReference>
<evidence type="ECO:0000313" key="2">
    <source>
        <dbReference type="Proteomes" id="UP001499988"/>
    </source>
</evidence>
<keyword evidence="2" id="KW-1185">Reference proteome</keyword>